<proteinExistence type="predicted"/>
<dbReference type="EMBL" id="JAAGMB010000470">
    <property type="protein sequence ID" value="NEB18993.1"/>
    <property type="molecule type" value="Genomic_DNA"/>
</dbReference>
<sequence>MRHAPGTVGKAALAERWLNAHLRDRPRRAVVEVRSGDRFAVDTQDLIQRYLYLFGAWEPHLTGWLRRRLRPGDCFVDVGANIGVFSVLAAGLVGERGRVVAVEASPDLHRRLEHNARLNGLGNIRALNAAVSDRTRTLTFTLASSRNTGANSIVPYDGPVESSFEAEARTLPELLDPAEIATARVIKIDVEGAEGSVVRGLAPMLDALRPDAEITVEVAPERMARLGDRVEELLGVMRDAGFHAYRLANDYAPGSYPPALRGAPRAPVRRRGPVTGECDLIFSRVDAERLP</sequence>
<organism evidence="2 3">
    <name type="scientific">Streptomyces coelicoflavus</name>
    <dbReference type="NCBI Taxonomy" id="285562"/>
    <lineage>
        <taxon>Bacteria</taxon>
        <taxon>Bacillati</taxon>
        <taxon>Actinomycetota</taxon>
        <taxon>Actinomycetes</taxon>
        <taxon>Kitasatosporales</taxon>
        <taxon>Streptomycetaceae</taxon>
        <taxon>Streptomyces</taxon>
    </lineage>
</organism>
<feature type="domain" description="Methyltransferase FkbM" evidence="1">
    <location>
        <begin position="77"/>
        <end position="243"/>
    </location>
</feature>
<dbReference type="Gene3D" id="3.40.50.150">
    <property type="entry name" value="Vaccinia Virus protein VP39"/>
    <property type="match status" value="1"/>
</dbReference>
<keyword evidence="2" id="KW-0489">Methyltransferase</keyword>
<dbReference type="NCBIfam" id="TIGR01444">
    <property type="entry name" value="fkbM_fam"/>
    <property type="match status" value="1"/>
</dbReference>
<dbReference type="InterPro" id="IPR006342">
    <property type="entry name" value="FkbM_mtfrase"/>
</dbReference>
<dbReference type="SUPFAM" id="SSF53335">
    <property type="entry name" value="S-adenosyl-L-methionine-dependent methyltransferases"/>
    <property type="match status" value="1"/>
</dbReference>
<dbReference type="InterPro" id="IPR052514">
    <property type="entry name" value="SAM-dependent_MTase"/>
</dbReference>
<accession>A0A6N9URV1</accession>
<dbReference type="Pfam" id="PF05050">
    <property type="entry name" value="Methyltransf_21"/>
    <property type="match status" value="1"/>
</dbReference>
<evidence type="ECO:0000313" key="2">
    <source>
        <dbReference type="EMBL" id="NEB18993.1"/>
    </source>
</evidence>
<dbReference type="GO" id="GO:0008168">
    <property type="term" value="F:methyltransferase activity"/>
    <property type="evidence" value="ECO:0007669"/>
    <property type="project" value="UniProtKB-KW"/>
</dbReference>
<dbReference type="GO" id="GO:0032259">
    <property type="term" value="P:methylation"/>
    <property type="evidence" value="ECO:0007669"/>
    <property type="project" value="UniProtKB-KW"/>
</dbReference>
<reference evidence="2 3" key="1">
    <citation type="submission" date="2020-01" db="EMBL/GenBank/DDBJ databases">
        <title>Insect and environment-associated Actinomycetes.</title>
        <authorList>
            <person name="Currrie C."/>
            <person name="Chevrette M."/>
            <person name="Carlson C."/>
            <person name="Stubbendieck R."/>
            <person name="Wendt-Pienkowski E."/>
        </authorList>
    </citation>
    <scope>NUCLEOTIDE SEQUENCE [LARGE SCALE GENOMIC DNA]</scope>
    <source>
        <strain evidence="2 3">SID14172</strain>
    </source>
</reference>
<evidence type="ECO:0000259" key="1">
    <source>
        <dbReference type="Pfam" id="PF05050"/>
    </source>
</evidence>
<dbReference type="Proteomes" id="UP000469545">
    <property type="component" value="Unassembled WGS sequence"/>
</dbReference>
<protein>
    <submittedName>
        <fullName evidence="2">FkbM family methyltransferase</fullName>
    </submittedName>
</protein>
<comment type="caution">
    <text evidence="2">The sequence shown here is derived from an EMBL/GenBank/DDBJ whole genome shotgun (WGS) entry which is preliminary data.</text>
</comment>
<evidence type="ECO:0000313" key="3">
    <source>
        <dbReference type="Proteomes" id="UP000469545"/>
    </source>
</evidence>
<name>A0A6N9URV1_9ACTN</name>
<dbReference type="InterPro" id="IPR029063">
    <property type="entry name" value="SAM-dependent_MTases_sf"/>
</dbReference>
<gene>
    <name evidence="2" type="ORF">G3I46_21200</name>
</gene>
<dbReference type="AlphaFoldDB" id="A0A6N9URV1"/>
<keyword evidence="3" id="KW-1185">Reference proteome</keyword>
<keyword evidence="2" id="KW-0808">Transferase</keyword>
<dbReference type="PANTHER" id="PTHR34203:SF15">
    <property type="entry name" value="SLL1173 PROTEIN"/>
    <property type="match status" value="1"/>
</dbReference>
<dbReference type="PANTHER" id="PTHR34203">
    <property type="entry name" value="METHYLTRANSFERASE, FKBM FAMILY PROTEIN"/>
    <property type="match status" value="1"/>
</dbReference>